<dbReference type="Proteomes" id="UP001140096">
    <property type="component" value="Unassembled WGS sequence"/>
</dbReference>
<evidence type="ECO:0000313" key="2">
    <source>
        <dbReference type="Proteomes" id="UP001140096"/>
    </source>
</evidence>
<organism evidence="1 2">
    <name type="scientific">Coemansia furcata</name>
    <dbReference type="NCBI Taxonomy" id="417177"/>
    <lineage>
        <taxon>Eukaryota</taxon>
        <taxon>Fungi</taxon>
        <taxon>Fungi incertae sedis</taxon>
        <taxon>Zoopagomycota</taxon>
        <taxon>Kickxellomycotina</taxon>
        <taxon>Kickxellomycetes</taxon>
        <taxon>Kickxellales</taxon>
        <taxon>Kickxellaceae</taxon>
        <taxon>Coemansia</taxon>
    </lineage>
</organism>
<comment type="caution">
    <text evidence="1">The sequence shown here is derived from an EMBL/GenBank/DDBJ whole genome shotgun (WGS) entry which is preliminary data.</text>
</comment>
<dbReference type="EMBL" id="JANBUP010000030">
    <property type="protein sequence ID" value="KAJ2813689.1"/>
    <property type="molecule type" value="Genomic_DNA"/>
</dbReference>
<reference evidence="1" key="1">
    <citation type="submission" date="2022-07" db="EMBL/GenBank/DDBJ databases">
        <title>Phylogenomic reconstructions and comparative analyses of Kickxellomycotina fungi.</title>
        <authorList>
            <person name="Reynolds N.K."/>
            <person name="Stajich J.E."/>
            <person name="Barry K."/>
            <person name="Grigoriev I.V."/>
            <person name="Crous P."/>
            <person name="Smith M.E."/>
        </authorList>
    </citation>
    <scope>NUCLEOTIDE SEQUENCE</scope>
    <source>
        <strain evidence="1">CBS 102833</strain>
    </source>
</reference>
<keyword evidence="2" id="KW-1185">Reference proteome</keyword>
<name>A0ACC1LS63_9FUNG</name>
<gene>
    <name evidence="1" type="ORF">H4S07_000492</name>
</gene>
<proteinExistence type="predicted"/>
<evidence type="ECO:0000313" key="1">
    <source>
        <dbReference type="EMBL" id="KAJ2813689.1"/>
    </source>
</evidence>
<sequence>MYVLTNLYPQDTVVNELAASEADDVWTGSGGSSDGALAWGSDSDNPPIAADKTDVLRNNDNTSFGRGGAPKPSDVTSAPRSSLVAIGLYTPNRRVRTSKSYNTSNARGRQPAFARRRPCEDALNQCSESASLPPPRVWILKSHSRTDMDIKDTARAPRKTVRFDIPPADDKHDTASIDSPVLTPRPGQLQAEHTDDKLKGGLSPRTANPSSSGNIASIEPKRPHFIYMDCPAIKVLLSDCLSANSILAGKSGRTLYHDKPTCVAIVSQEDSAHVEKRRGICLGRGLAGIARYYQPVRHKPEFPSLQRSKGRYRSLAALRTHRLETHLAKRYKKPTRSARRKRLDRLFANRSNSEHPASQSTGGEQSTVSSSSLVGSKRRKSPVTGVTNKKHHGGLVGSSPGGEQFSAPSSSAASDKRPTGQGPSGVDQKRLDGNNAGGKQPVVPNAGVMNDKRPAGQGASSTNSALANTQQVGWPTGQPSPGLSFGAGGTGTSASFTGTTPVFTLGKVTGQRGTKRLVNIHARRPTRVNGNRSFSLFGTARSTNGGQGSLLERRDMEVDSNGSNPVASLESTNGFSLGNFPNTDGEQGNLLERHYMEVDPNGYNPAASLGSTGGFDSGTGSNSIPISSARPVRGWTNEFDHANNSNPIPGLTTIPGSNSTANLGSTGGFDHAESSRSGTDFNPYYGF</sequence>
<protein>
    <submittedName>
        <fullName evidence="1">Uncharacterized protein</fullName>
    </submittedName>
</protein>
<accession>A0ACC1LS63</accession>